<dbReference type="PANTHER" id="PTHR32133:SF266">
    <property type="entry name" value="F-BOX DOMAIN-CONTAINING PROTEIN"/>
    <property type="match status" value="1"/>
</dbReference>
<evidence type="ECO:0000313" key="3">
    <source>
        <dbReference type="Proteomes" id="UP001231189"/>
    </source>
</evidence>
<dbReference type="Proteomes" id="UP001231189">
    <property type="component" value="Unassembled WGS sequence"/>
</dbReference>
<dbReference type="InterPro" id="IPR001810">
    <property type="entry name" value="F-box_dom"/>
</dbReference>
<organism evidence="2 3">
    <name type="scientific">Lolium multiflorum</name>
    <name type="common">Italian ryegrass</name>
    <name type="synonym">Lolium perenne subsp. multiflorum</name>
    <dbReference type="NCBI Taxonomy" id="4521"/>
    <lineage>
        <taxon>Eukaryota</taxon>
        <taxon>Viridiplantae</taxon>
        <taxon>Streptophyta</taxon>
        <taxon>Embryophyta</taxon>
        <taxon>Tracheophyta</taxon>
        <taxon>Spermatophyta</taxon>
        <taxon>Magnoliopsida</taxon>
        <taxon>Liliopsida</taxon>
        <taxon>Poales</taxon>
        <taxon>Poaceae</taxon>
        <taxon>BOP clade</taxon>
        <taxon>Pooideae</taxon>
        <taxon>Poodae</taxon>
        <taxon>Poeae</taxon>
        <taxon>Poeae Chloroplast Group 2 (Poeae type)</taxon>
        <taxon>Loliodinae</taxon>
        <taxon>Loliinae</taxon>
        <taxon>Lolium</taxon>
    </lineage>
</organism>
<reference evidence="2" key="1">
    <citation type="submission" date="2023-07" db="EMBL/GenBank/DDBJ databases">
        <title>A chromosome-level genome assembly of Lolium multiflorum.</title>
        <authorList>
            <person name="Chen Y."/>
            <person name="Copetti D."/>
            <person name="Kolliker R."/>
            <person name="Studer B."/>
        </authorList>
    </citation>
    <scope>NUCLEOTIDE SEQUENCE</scope>
    <source>
        <strain evidence="2">02402/16</strain>
        <tissue evidence="2">Leaf</tissue>
    </source>
</reference>
<accession>A0AAD8SPU4</accession>
<sequence>MARRRSMRRLNPQIRANEEGARVTSSAAAASLPDNDDMLREILLRLPPQPSSLHRASAVCKRWRGLIKDPKFQRQFRGHHRKPPLLGIFTYSSQGILFTPILHPPDRIPPRRFDLGLCSNHAYYDFLDCRHGLVLVKKTLPGDVIVCDPITGEQRCVVVPAELKMGYLKGSVLCAAGDHGSGESSPFR</sequence>
<dbReference type="Pfam" id="PF00646">
    <property type="entry name" value="F-box"/>
    <property type="match status" value="1"/>
</dbReference>
<gene>
    <name evidence="2" type="ORF">QYE76_049365</name>
</gene>
<evidence type="ECO:0000259" key="1">
    <source>
        <dbReference type="SMART" id="SM00256"/>
    </source>
</evidence>
<dbReference type="EMBL" id="JAUUTY010000003">
    <property type="protein sequence ID" value="KAK1661206.1"/>
    <property type="molecule type" value="Genomic_DNA"/>
</dbReference>
<dbReference type="PANTHER" id="PTHR32133">
    <property type="entry name" value="OS07G0120400 PROTEIN"/>
    <property type="match status" value="1"/>
</dbReference>
<comment type="caution">
    <text evidence="2">The sequence shown here is derived from an EMBL/GenBank/DDBJ whole genome shotgun (WGS) entry which is preliminary data.</text>
</comment>
<keyword evidence="3" id="KW-1185">Reference proteome</keyword>
<dbReference type="Gene3D" id="1.20.1280.50">
    <property type="match status" value="1"/>
</dbReference>
<name>A0AAD8SPU4_LOLMU</name>
<feature type="domain" description="F-box" evidence="1">
    <location>
        <begin position="32"/>
        <end position="76"/>
    </location>
</feature>
<dbReference type="AlphaFoldDB" id="A0AAD8SPU4"/>
<proteinExistence type="predicted"/>
<dbReference type="SUPFAM" id="SSF81383">
    <property type="entry name" value="F-box domain"/>
    <property type="match status" value="1"/>
</dbReference>
<dbReference type="SMART" id="SM00256">
    <property type="entry name" value="FBOX"/>
    <property type="match status" value="1"/>
</dbReference>
<evidence type="ECO:0000313" key="2">
    <source>
        <dbReference type="EMBL" id="KAK1661206.1"/>
    </source>
</evidence>
<dbReference type="InterPro" id="IPR036047">
    <property type="entry name" value="F-box-like_dom_sf"/>
</dbReference>
<protein>
    <recommendedName>
        <fullName evidence="1">F-box domain-containing protein</fullName>
    </recommendedName>
</protein>